<organism evidence="1 3">
    <name type="scientific">Candidatus Argoarchaeum ethanivorans</name>
    <dbReference type="NCBI Taxonomy" id="2608793"/>
    <lineage>
        <taxon>Archaea</taxon>
        <taxon>Methanobacteriati</taxon>
        <taxon>Methanobacteriota</taxon>
        <taxon>Stenosarchaea group</taxon>
        <taxon>Methanomicrobia</taxon>
        <taxon>Methanosarcinales</taxon>
        <taxon>Methanosarcinales incertae sedis</taxon>
        <taxon>GOM Arc I cluster</taxon>
        <taxon>Candidatus Argoarchaeum</taxon>
    </lineage>
</organism>
<reference evidence="1" key="1">
    <citation type="submission" date="2020-10" db="EMBL/GenBank/DDBJ databases">
        <authorList>
            <person name="Hahn C.J."/>
            <person name="Laso-Perez R."/>
            <person name="Vulcano F."/>
            <person name="Vaziourakis K.-M."/>
            <person name="Stokke R."/>
            <person name="Steen I.H."/>
            <person name="Teske A."/>
            <person name="Boetius A."/>
            <person name="Liebeke M."/>
            <person name="Amann R."/>
            <person name="Knittel K."/>
        </authorList>
    </citation>
    <scope>NUCLEOTIDE SEQUENCE</scope>
    <source>
        <strain evidence="2">Gfbio:e3339647-f889-4370-9287-4fb5cb688e4c:AG392J18_GoMArc1</strain>
        <strain evidence="1">Gfbio:e3339647-f889-4370-9287-4fb5cb688e4c:AG393N10_GoMArc1</strain>
    </source>
</reference>
<dbReference type="EMBL" id="CAJHIR010000026">
    <property type="protein sequence ID" value="CAD6493431.1"/>
    <property type="molecule type" value="Genomic_DNA"/>
</dbReference>
<evidence type="ECO:0000313" key="2">
    <source>
        <dbReference type="EMBL" id="CAD6493431.1"/>
    </source>
</evidence>
<protein>
    <submittedName>
        <fullName evidence="1">Uncharacterized protein</fullName>
    </submittedName>
</protein>
<dbReference type="Proteomes" id="UP000612009">
    <property type="component" value="Unassembled WGS sequence"/>
</dbReference>
<dbReference type="AlphaFoldDB" id="A0A811T5U4"/>
<gene>
    <name evidence="1" type="ORF">ANIMEMIM_00043</name>
    <name evidence="2" type="ORF">LAKADJCE_00507</name>
</gene>
<dbReference type="EMBL" id="CAJHIM010000001">
    <property type="protein sequence ID" value="CAD6490933.1"/>
    <property type="molecule type" value="Genomic_DNA"/>
</dbReference>
<evidence type="ECO:0000313" key="1">
    <source>
        <dbReference type="EMBL" id="CAD6490933.1"/>
    </source>
</evidence>
<name>A0A811T5U4_9EURY</name>
<sequence length="108" mass="13292">MENYVKVSKDVFAPIVELVRIGLFRDEKDALVGIIREQARNKIWYYEGKISELKRKYKVNFPEFKRIIEERKDEEVFEEWDDFIRWESYEEALRYWTDVEARVYGEVN</sequence>
<dbReference type="Proteomes" id="UP000637195">
    <property type="component" value="Unassembled WGS sequence"/>
</dbReference>
<comment type="caution">
    <text evidence="1">The sequence shown here is derived from an EMBL/GenBank/DDBJ whole genome shotgun (WGS) entry which is preliminary data.</text>
</comment>
<accession>A0A811T5U4</accession>
<proteinExistence type="predicted"/>
<evidence type="ECO:0000313" key="3">
    <source>
        <dbReference type="Proteomes" id="UP000637195"/>
    </source>
</evidence>